<dbReference type="AlphaFoldDB" id="A0A8H7DLY2"/>
<evidence type="ECO:0000313" key="1">
    <source>
        <dbReference type="EMBL" id="KAF7378357.1"/>
    </source>
</evidence>
<keyword evidence="2" id="KW-1185">Reference proteome</keyword>
<dbReference type="Proteomes" id="UP000623467">
    <property type="component" value="Unassembled WGS sequence"/>
</dbReference>
<dbReference type="EMBL" id="JACAZH010000001">
    <property type="protein sequence ID" value="KAF7378357.1"/>
    <property type="molecule type" value="Genomic_DNA"/>
</dbReference>
<dbReference type="OrthoDB" id="2669721at2759"/>
<accession>A0A8H7DLY2</accession>
<proteinExistence type="predicted"/>
<name>A0A8H7DLY2_9AGAR</name>
<organism evidence="1 2">
    <name type="scientific">Mycena sanguinolenta</name>
    <dbReference type="NCBI Taxonomy" id="230812"/>
    <lineage>
        <taxon>Eukaryota</taxon>
        <taxon>Fungi</taxon>
        <taxon>Dikarya</taxon>
        <taxon>Basidiomycota</taxon>
        <taxon>Agaricomycotina</taxon>
        <taxon>Agaricomycetes</taxon>
        <taxon>Agaricomycetidae</taxon>
        <taxon>Agaricales</taxon>
        <taxon>Marasmiineae</taxon>
        <taxon>Mycenaceae</taxon>
        <taxon>Mycena</taxon>
    </lineage>
</organism>
<reference evidence="1" key="1">
    <citation type="submission" date="2020-05" db="EMBL/GenBank/DDBJ databases">
        <title>Mycena genomes resolve the evolution of fungal bioluminescence.</title>
        <authorList>
            <person name="Tsai I.J."/>
        </authorList>
    </citation>
    <scope>NUCLEOTIDE SEQUENCE</scope>
    <source>
        <strain evidence="1">160909Yilan</strain>
    </source>
</reference>
<evidence type="ECO:0000313" key="2">
    <source>
        <dbReference type="Proteomes" id="UP000623467"/>
    </source>
</evidence>
<sequence length="182" mass="20072">MTHLFLASVTADGPGMATLNGLKGRNKVGSSHYYPARLKPNNYTIAECDHPDVHLGELLEGFDSEDAATRYESNLRLVSAATTKRQYELLRLQTGICKPTIFSGLPPGHILGVPTCFGLDFMHAPALNLPDLLLCLFRGLIGCEKTDSKPTWDWAVLVGEIWDHHGQAVVDLTRWIPGSFDR</sequence>
<protein>
    <submittedName>
        <fullName evidence="1">Uncharacterized protein</fullName>
    </submittedName>
</protein>
<gene>
    <name evidence="1" type="ORF">MSAN_00261800</name>
</gene>
<comment type="caution">
    <text evidence="1">The sequence shown here is derived from an EMBL/GenBank/DDBJ whole genome shotgun (WGS) entry which is preliminary data.</text>
</comment>